<protein>
    <recommendedName>
        <fullName evidence="2">Decapping nuclease</fullName>
        <ecNumber evidence="2">3.6.1.-</ecNumber>
    </recommendedName>
</protein>
<dbReference type="GO" id="GO:0003723">
    <property type="term" value="F:RNA binding"/>
    <property type="evidence" value="ECO:0007669"/>
    <property type="project" value="UniProtKB-KW"/>
</dbReference>
<evidence type="ECO:0000259" key="3">
    <source>
        <dbReference type="Pfam" id="PF08652"/>
    </source>
</evidence>
<dbReference type="InterPro" id="IPR039039">
    <property type="entry name" value="RAI1-like_fam"/>
</dbReference>
<evidence type="ECO:0000313" key="4">
    <source>
        <dbReference type="EMBL" id="CAI5453965.1"/>
    </source>
</evidence>
<keyword evidence="2" id="KW-0694">RNA-binding</keyword>
<feature type="domain" description="RAI1-like" evidence="3">
    <location>
        <begin position="43"/>
        <end position="176"/>
    </location>
</feature>
<comment type="cofactor">
    <cofactor evidence="2">
        <name>a divalent metal cation</name>
        <dbReference type="ChEBI" id="CHEBI:60240"/>
    </cofactor>
</comment>
<dbReference type="Proteomes" id="UP001152747">
    <property type="component" value="Unassembled WGS sequence"/>
</dbReference>
<keyword evidence="2" id="KW-0479">Metal-binding</keyword>
<comment type="caution">
    <text evidence="4">The sequence shown here is derived from an EMBL/GenBank/DDBJ whole genome shotgun (WGS) entry which is preliminary data.</text>
</comment>
<dbReference type="PANTHER" id="PTHR12395:SF9">
    <property type="entry name" value="DECAPPING AND EXORIBONUCLEASE PROTEIN"/>
    <property type="match status" value="1"/>
</dbReference>
<keyword evidence="2" id="KW-0540">Nuclease</keyword>
<dbReference type="GO" id="GO:0000166">
    <property type="term" value="F:nucleotide binding"/>
    <property type="evidence" value="ECO:0007669"/>
    <property type="project" value="UniProtKB-KW"/>
</dbReference>
<sequence length="332" mass="38927">MIERNLIGFDHVGSYGYTKNATSGNYKEMFNVTINVAPKKLNQSIVPTDINSKIIYKPENYIDLSEGIETFQDDGGNEKLETILQFIEQMDSNEKNLRKRIDSDFICNRGLLKLIALSFNKFLSLDTVEFRAIRKKNVIFMCFTSHGEEYDQMFRKTLHLATKFENCMIEDEENSQKINVFSSSEIDAVDKENNLIEIKLLKNGRNEKWQKHRALSVYLQVYLSNTHLFLFGYRLNENYEETKGKGVGYEDPGTYKVHQIELIERDNVYCKPKTVDDSICFLYDTLSHIQKMLYENDLAIYVKQSARAKFRFEYISSEDCEFVPEEFIEKFE</sequence>
<dbReference type="InterPro" id="IPR013961">
    <property type="entry name" value="RAI1"/>
</dbReference>
<dbReference type="PANTHER" id="PTHR12395">
    <property type="entry name" value="DOM-3 RELATED"/>
    <property type="match status" value="1"/>
</dbReference>
<dbReference type="GO" id="GO:0005634">
    <property type="term" value="C:nucleus"/>
    <property type="evidence" value="ECO:0007669"/>
    <property type="project" value="UniProtKB-SubCell"/>
</dbReference>
<gene>
    <name evidence="4" type="ORF">CAMP_LOCUS16602</name>
</gene>
<keyword evidence="2" id="KW-0539">Nucleus</keyword>
<comment type="subcellular location">
    <subcellularLocation>
        <location evidence="2">Nucleus</location>
    </subcellularLocation>
</comment>
<organism evidence="4 5">
    <name type="scientific">Caenorhabditis angaria</name>
    <dbReference type="NCBI Taxonomy" id="860376"/>
    <lineage>
        <taxon>Eukaryota</taxon>
        <taxon>Metazoa</taxon>
        <taxon>Ecdysozoa</taxon>
        <taxon>Nematoda</taxon>
        <taxon>Chromadorea</taxon>
        <taxon>Rhabditida</taxon>
        <taxon>Rhabditina</taxon>
        <taxon>Rhabditomorpha</taxon>
        <taxon>Rhabditoidea</taxon>
        <taxon>Rhabditidae</taxon>
        <taxon>Peloderinae</taxon>
        <taxon>Caenorhabditis</taxon>
    </lineage>
</organism>
<dbReference type="GO" id="GO:0004518">
    <property type="term" value="F:nuclease activity"/>
    <property type="evidence" value="ECO:0007669"/>
    <property type="project" value="UniProtKB-KW"/>
</dbReference>
<keyword evidence="5" id="KW-1185">Reference proteome</keyword>
<accession>A0A9P1IX80</accession>
<evidence type="ECO:0000313" key="5">
    <source>
        <dbReference type="Proteomes" id="UP001152747"/>
    </source>
</evidence>
<dbReference type="Pfam" id="PF08652">
    <property type="entry name" value="RAI1"/>
    <property type="match status" value="1"/>
</dbReference>
<name>A0A9P1IX80_9PELO</name>
<evidence type="ECO:0000256" key="1">
    <source>
        <dbReference type="ARBA" id="ARBA00006562"/>
    </source>
</evidence>
<dbReference type="GO" id="GO:0046872">
    <property type="term" value="F:metal ion binding"/>
    <property type="evidence" value="ECO:0007669"/>
    <property type="project" value="UniProtKB-KW"/>
</dbReference>
<dbReference type="AlphaFoldDB" id="A0A9P1IX80"/>
<dbReference type="GO" id="GO:0000956">
    <property type="term" value="P:nuclear-transcribed mRNA catabolic process"/>
    <property type="evidence" value="ECO:0007669"/>
    <property type="project" value="TreeGrafter"/>
</dbReference>
<keyword evidence="2" id="KW-0547">Nucleotide-binding</keyword>
<keyword evidence="2" id="KW-0378">Hydrolase</keyword>
<evidence type="ECO:0000256" key="2">
    <source>
        <dbReference type="RuleBase" id="RU367113"/>
    </source>
</evidence>
<dbReference type="GO" id="GO:0005829">
    <property type="term" value="C:cytosol"/>
    <property type="evidence" value="ECO:0007669"/>
    <property type="project" value="TreeGrafter"/>
</dbReference>
<dbReference type="EC" id="3.6.1.-" evidence="2"/>
<dbReference type="OrthoDB" id="5872150at2759"/>
<dbReference type="GO" id="GO:0110155">
    <property type="term" value="P:NAD-cap decapping"/>
    <property type="evidence" value="ECO:0007669"/>
    <property type="project" value="TreeGrafter"/>
</dbReference>
<dbReference type="EMBL" id="CANHGI010000006">
    <property type="protein sequence ID" value="CAI5453965.1"/>
    <property type="molecule type" value="Genomic_DNA"/>
</dbReference>
<dbReference type="GO" id="GO:0034353">
    <property type="term" value="F:mRNA 5'-diphosphatase activity"/>
    <property type="evidence" value="ECO:0007669"/>
    <property type="project" value="TreeGrafter"/>
</dbReference>
<reference evidence="4" key="1">
    <citation type="submission" date="2022-11" db="EMBL/GenBank/DDBJ databases">
        <authorList>
            <person name="Kikuchi T."/>
        </authorList>
    </citation>
    <scope>NUCLEOTIDE SEQUENCE</scope>
    <source>
        <strain evidence="4">PS1010</strain>
    </source>
</reference>
<proteinExistence type="inferred from homology"/>
<comment type="similarity">
    <text evidence="1 2">Belongs to the DXO/Dom3Z family.</text>
</comment>
<comment type="function">
    <text evidence="2">Decapping enzyme for NAD-capped RNAs: specifically hydrolyzes the nicotinamide adenine dinucleotide (NAD) cap from a subset of RNAs by removing the entire NAD moiety from the 5'-end of an NAD-capped RNA.</text>
</comment>